<dbReference type="AlphaFoldDB" id="A0A6M5YC07"/>
<reference evidence="1 2" key="1">
    <citation type="submission" date="2020-05" db="EMBL/GenBank/DDBJ databases">
        <title>Genome sequencing of Spirosoma sp. TS118.</title>
        <authorList>
            <person name="Lee J.-H."/>
            <person name="Jeong S."/>
            <person name="Zhao L."/>
            <person name="Jung J.-H."/>
            <person name="Kim M.-K."/>
            <person name="Lim S."/>
        </authorList>
    </citation>
    <scope>NUCLEOTIDE SEQUENCE [LARGE SCALE GENOMIC DNA]</scope>
    <source>
        <strain evidence="1 2">TS118</strain>
    </source>
</reference>
<protein>
    <submittedName>
        <fullName evidence="1">Uncharacterized protein</fullName>
    </submittedName>
</protein>
<dbReference type="EMBL" id="CP053435">
    <property type="protein sequence ID" value="QJW91074.1"/>
    <property type="molecule type" value="Genomic_DNA"/>
</dbReference>
<evidence type="ECO:0000313" key="1">
    <source>
        <dbReference type="EMBL" id="QJW91074.1"/>
    </source>
</evidence>
<organism evidence="1 2">
    <name type="scientific">Spirosoma taeanense</name>
    <dbReference type="NCBI Taxonomy" id="2735870"/>
    <lineage>
        <taxon>Bacteria</taxon>
        <taxon>Pseudomonadati</taxon>
        <taxon>Bacteroidota</taxon>
        <taxon>Cytophagia</taxon>
        <taxon>Cytophagales</taxon>
        <taxon>Cytophagaceae</taxon>
        <taxon>Spirosoma</taxon>
    </lineage>
</organism>
<evidence type="ECO:0000313" key="2">
    <source>
        <dbReference type="Proteomes" id="UP000502756"/>
    </source>
</evidence>
<keyword evidence="2" id="KW-1185">Reference proteome</keyword>
<dbReference type="KEGG" id="stae:HNV11_17675"/>
<gene>
    <name evidence="1" type="ORF">HNV11_17675</name>
</gene>
<proteinExistence type="predicted"/>
<name>A0A6M5YC07_9BACT</name>
<dbReference type="RefSeq" id="WP_171740920.1">
    <property type="nucleotide sequence ID" value="NZ_CP053435.1"/>
</dbReference>
<accession>A0A6M5YC07</accession>
<dbReference type="Proteomes" id="UP000502756">
    <property type="component" value="Chromosome"/>
</dbReference>
<sequence length="132" mass="14373">MTPMPTQTKTMLVDDCVVSRTDAPVNLSIQILFGQLADILVRIDGETVVQYSNDDTNPPTSILLGSNNSLADKTMRISVLVKDTNGNTDDSGVNVTLTGMPSLVNHLLLSKISPSGSTKFFSFEFNFFQMEP</sequence>